<organism evidence="13 14">
    <name type="scientific">Tropicimonas aquimaris</name>
    <dbReference type="NCBI Taxonomy" id="914152"/>
    <lineage>
        <taxon>Bacteria</taxon>
        <taxon>Pseudomonadati</taxon>
        <taxon>Pseudomonadota</taxon>
        <taxon>Alphaproteobacteria</taxon>
        <taxon>Rhodobacterales</taxon>
        <taxon>Roseobacteraceae</taxon>
        <taxon>Tropicimonas</taxon>
    </lineage>
</organism>
<dbReference type="CDD" id="cd00564">
    <property type="entry name" value="TMP_TenI"/>
    <property type="match status" value="1"/>
</dbReference>
<comment type="pathway">
    <text evidence="1 9 11">Cofactor biosynthesis; thiamine diphosphate biosynthesis; thiamine phosphate from 4-amino-2-methyl-5-diphosphomethylpyrimidine and 4-methyl-5-(2-phosphoethyl)-thiazole: step 1/1.</text>
</comment>
<feature type="binding site" evidence="9">
    <location>
        <position position="72"/>
    </location>
    <ligand>
        <name>Mg(2+)</name>
        <dbReference type="ChEBI" id="CHEBI:18420"/>
    </ligand>
</feature>
<comment type="catalytic activity">
    <reaction evidence="7 9 10">
        <text>2-(2-carboxy-4-methylthiazol-5-yl)ethyl phosphate + 4-amino-2-methyl-5-(diphosphooxymethyl)pyrimidine + 2 H(+) = thiamine phosphate + CO2 + diphosphate</text>
        <dbReference type="Rhea" id="RHEA:47848"/>
        <dbReference type="ChEBI" id="CHEBI:15378"/>
        <dbReference type="ChEBI" id="CHEBI:16526"/>
        <dbReference type="ChEBI" id="CHEBI:33019"/>
        <dbReference type="ChEBI" id="CHEBI:37575"/>
        <dbReference type="ChEBI" id="CHEBI:57841"/>
        <dbReference type="ChEBI" id="CHEBI:62890"/>
        <dbReference type="EC" id="2.5.1.3"/>
    </reaction>
</comment>
<evidence type="ECO:0000256" key="3">
    <source>
        <dbReference type="ARBA" id="ARBA00022723"/>
    </source>
</evidence>
<dbReference type="PANTHER" id="PTHR20857">
    <property type="entry name" value="THIAMINE-PHOSPHATE PYROPHOSPHORYLASE"/>
    <property type="match status" value="1"/>
</dbReference>
<evidence type="ECO:0000256" key="10">
    <source>
        <dbReference type="RuleBase" id="RU003826"/>
    </source>
</evidence>
<evidence type="ECO:0000256" key="2">
    <source>
        <dbReference type="ARBA" id="ARBA00022679"/>
    </source>
</evidence>
<comment type="function">
    <text evidence="9">Condenses 4-methyl-5-(beta-hydroxyethyl)thiazole monophosphate (THZ-P) and 2-methyl-4-amino-5-hydroxymethyl pyrimidine pyrophosphate (HMP-PP) to form thiamine monophosphate (TMP).</text>
</comment>
<comment type="similarity">
    <text evidence="9 10">Belongs to the thiamine-phosphate synthase family.</text>
</comment>
<comment type="catalytic activity">
    <reaction evidence="8 9 10">
        <text>2-[(2R,5Z)-2-carboxy-4-methylthiazol-5(2H)-ylidene]ethyl phosphate + 4-amino-2-methyl-5-(diphosphooxymethyl)pyrimidine + 2 H(+) = thiamine phosphate + CO2 + diphosphate</text>
        <dbReference type="Rhea" id="RHEA:47844"/>
        <dbReference type="ChEBI" id="CHEBI:15378"/>
        <dbReference type="ChEBI" id="CHEBI:16526"/>
        <dbReference type="ChEBI" id="CHEBI:33019"/>
        <dbReference type="ChEBI" id="CHEBI:37575"/>
        <dbReference type="ChEBI" id="CHEBI:57841"/>
        <dbReference type="ChEBI" id="CHEBI:62899"/>
        <dbReference type="EC" id="2.5.1.3"/>
    </reaction>
</comment>
<dbReference type="Pfam" id="PF02581">
    <property type="entry name" value="TMP-TENI"/>
    <property type="match status" value="1"/>
</dbReference>
<evidence type="ECO:0000259" key="12">
    <source>
        <dbReference type="Pfam" id="PF02581"/>
    </source>
</evidence>
<feature type="binding site" evidence="9">
    <location>
        <position position="71"/>
    </location>
    <ligand>
        <name>4-amino-2-methyl-5-(diphosphooxymethyl)pyrimidine</name>
        <dbReference type="ChEBI" id="CHEBI:57841"/>
    </ligand>
</feature>
<dbReference type="InterPro" id="IPR013785">
    <property type="entry name" value="Aldolase_TIM"/>
</dbReference>
<dbReference type="Proteomes" id="UP001597108">
    <property type="component" value="Unassembled WGS sequence"/>
</dbReference>
<dbReference type="InterPro" id="IPR034291">
    <property type="entry name" value="TMP_synthase"/>
</dbReference>
<gene>
    <name evidence="9 13" type="primary">thiE</name>
    <name evidence="13" type="ORF">ACFQ2S_15015</name>
</gene>
<dbReference type="Gene3D" id="3.20.20.70">
    <property type="entry name" value="Aldolase class I"/>
    <property type="match status" value="1"/>
</dbReference>
<dbReference type="SUPFAM" id="SSF51391">
    <property type="entry name" value="Thiamin phosphate synthase"/>
    <property type="match status" value="1"/>
</dbReference>
<feature type="binding site" evidence="9">
    <location>
        <position position="110"/>
    </location>
    <ligand>
        <name>4-amino-2-methyl-5-(diphosphooxymethyl)pyrimidine</name>
        <dbReference type="ChEBI" id="CHEBI:57841"/>
    </ligand>
</feature>
<evidence type="ECO:0000256" key="5">
    <source>
        <dbReference type="ARBA" id="ARBA00022977"/>
    </source>
</evidence>
<feature type="binding site" evidence="9">
    <location>
        <begin position="39"/>
        <end position="43"/>
    </location>
    <ligand>
        <name>4-amino-2-methyl-5-(diphosphooxymethyl)pyrimidine</name>
        <dbReference type="ChEBI" id="CHEBI:57841"/>
    </ligand>
</feature>
<evidence type="ECO:0000256" key="11">
    <source>
        <dbReference type="RuleBase" id="RU004253"/>
    </source>
</evidence>
<name>A0ABW3ITP1_9RHOB</name>
<feature type="binding site" evidence="9">
    <location>
        <begin position="187"/>
        <end position="188"/>
    </location>
    <ligand>
        <name>2-[(2R,5Z)-2-carboxy-4-methylthiazol-5(2H)-ylidene]ethyl phosphate</name>
        <dbReference type="ChEBI" id="CHEBI:62899"/>
    </ligand>
</feature>
<feature type="binding site" evidence="9">
    <location>
        <position position="167"/>
    </location>
    <ligand>
        <name>2-[(2R,5Z)-2-carboxy-4-methylthiazol-5(2H)-ylidene]ethyl phosphate</name>
        <dbReference type="ChEBI" id="CHEBI:62899"/>
    </ligand>
</feature>
<evidence type="ECO:0000256" key="4">
    <source>
        <dbReference type="ARBA" id="ARBA00022842"/>
    </source>
</evidence>
<sequence>MRRALDLSVYLVLDPDLCGATGMVETARAAVAGGVRTVQLRHKVATTAERIALCRELQAALAGSGAHLVVNDDVEAAVALGADGLHVGQGDLAPAAARAAIGPDMVLGLSVETEAHVRAVDPVLVDYLGAGPVFGTATKPDHAEPIGFDGLARMVALSAVPAVAIGGLEARHAAEVLRAGAAGLAVVSAICGKPDPKDAARGLLAAVNEGMA</sequence>
<dbReference type="EC" id="2.5.1.3" evidence="9"/>
<comment type="caution">
    <text evidence="13">The sequence shown here is derived from an EMBL/GenBank/DDBJ whole genome shotgun (WGS) entry which is preliminary data.</text>
</comment>
<dbReference type="EMBL" id="JBHTJT010000031">
    <property type="protein sequence ID" value="MFD0980957.1"/>
    <property type="molecule type" value="Genomic_DNA"/>
</dbReference>
<evidence type="ECO:0000256" key="7">
    <source>
        <dbReference type="ARBA" id="ARBA00047851"/>
    </source>
</evidence>
<evidence type="ECO:0000313" key="13">
    <source>
        <dbReference type="EMBL" id="MFD0980957.1"/>
    </source>
</evidence>
<evidence type="ECO:0000256" key="1">
    <source>
        <dbReference type="ARBA" id="ARBA00005165"/>
    </source>
</evidence>
<keyword evidence="14" id="KW-1185">Reference proteome</keyword>
<evidence type="ECO:0000256" key="6">
    <source>
        <dbReference type="ARBA" id="ARBA00047334"/>
    </source>
</evidence>
<evidence type="ECO:0000256" key="8">
    <source>
        <dbReference type="ARBA" id="ARBA00047883"/>
    </source>
</evidence>
<keyword evidence="4 9" id="KW-0460">Magnesium</keyword>
<dbReference type="RefSeq" id="WP_386075651.1">
    <property type="nucleotide sequence ID" value="NZ_JBHTJT010000031.1"/>
</dbReference>
<feature type="binding site" evidence="9">
    <location>
        <position position="91"/>
    </location>
    <ligand>
        <name>Mg(2+)</name>
        <dbReference type="ChEBI" id="CHEBI:18420"/>
    </ligand>
</feature>
<reference evidence="14" key="1">
    <citation type="journal article" date="2019" name="Int. J. Syst. Evol. Microbiol.">
        <title>The Global Catalogue of Microorganisms (GCM) 10K type strain sequencing project: providing services to taxonomists for standard genome sequencing and annotation.</title>
        <authorList>
            <consortium name="The Broad Institute Genomics Platform"/>
            <consortium name="The Broad Institute Genome Sequencing Center for Infectious Disease"/>
            <person name="Wu L."/>
            <person name="Ma J."/>
        </authorList>
    </citation>
    <scope>NUCLEOTIDE SEQUENCE [LARGE SCALE GENOMIC DNA]</scope>
    <source>
        <strain evidence="14">CCUG 60524</strain>
    </source>
</reference>
<keyword evidence="3 9" id="KW-0479">Metal-binding</keyword>
<evidence type="ECO:0000313" key="14">
    <source>
        <dbReference type="Proteomes" id="UP001597108"/>
    </source>
</evidence>
<dbReference type="InterPro" id="IPR022998">
    <property type="entry name" value="ThiamineP_synth_TenI"/>
</dbReference>
<dbReference type="NCBIfam" id="TIGR00693">
    <property type="entry name" value="thiE"/>
    <property type="match status" value="1"/>
</dbReference>
<protein>
    <recommendedName>
        <fullName evidence="9">Thiamine-phosphate synthase</fullName>
        <shortName evidence="9">TP synthase</shortName>
        <shortName evidence="9">TPS</shortName>
        <ecNumber evidence="9">2.5.1.3</ecNumber>
    </recommendedName>
    <alternativeName>
        <fullName evidence="9">Thiamine-phosphate pyrophosphorylase</fullName>
        <shortName evidence="9">TMP pyrophosphorylase</shortName>
        <shortName evidence="9">TMP-PPase</shortName>
    </alternativeName>
</protein>
<accession>A0ABW3ITP1</accession>
<keyword evidence="5 9" id="KW-0784">Thiamine biosynthesis</keyword>
<dbReference type="InterPro" id="IPR036206">
    <property type="entry name" value="ThiamineP_synth_sf"/>
</dbReference>
<feature type="domain" description="Thiamine phosphate synthase/TenI" evidence="12">
    <location>
        <begin position="9"/>
        <end position="190"/>
    </location>
</feature>
<keyword evidence="2 9" id="KW-0808">Transferase</keyword>
<evidence type="ECO:0000256" key="9">
    <source>
        <dbReference type="HAMAP-Rule" id="MF_00097"/>
    </source>
</evidence>
<dbReference type="PANTHER" id="PTHR20857:SF15">
    <property type="entry name" value="THIAMINE-PHOSPHATE SYNTHASE"/>
    <property type="match status" value="1"/>
</dbReference>
<feature type="binding site" evidence="9">
    <location>
        <begin position="136"/>
        <end position="138"/>
    </location>
    <ligand>
        <name>2-[(2R,5Z)-2-carboxy-4-methylthiazol-5(2H)-ylidene]ethyl phosphate</name>
        <dbReference type="ChEBI" id="CHEBI:62899"/>
    </ligand>
</feature>
<dbReference type="GO" id="GO:0004789">
    <property type="term" value="F:thiamine-phosphate diphosphorylase activity"/>
    <property type="evidence" value="ECO:0007669"/>
    <property type="project" value="UniProtKB-EC"/>
</dbReference>
<proteinExistence type="inferred from homology"/>
<comment type="cofactor">
    <cofactor evidence="9">
        <name>Mg(2+)</name>
        <dbReference type="ChEBI" id="CHEBI:18420"/>
    </cofactor>
    <text evidence="9">Binds 1 Mg(2+) ion per subunit.</text>
</comment>
<comment type="catalytic activity">
    <reaction evidence="6 9 10">
        <text>4-methyl-5-(2-phosphooxyethyl)-thiazole + 4-amino-2-methyl-5-(diphosphooxymethyl)pyrimidine + H(+) = thiamine phosphate + diphosphate</text>
        <dbReference type="Rhea" id="RHEA:22328"/>
        <dbReference type="ChEBI" id="CHEBI:15378"/>
        <dbReference type="ChEBI" id="CHEBI:33019"/>
        <dbReference type="ChEBI" id="CHEBI:37575"/>
        <dbReference type="ChEBI" id="CHEBI:57841"/>
        <dbReference type="ChEBI" id="CHEBI:58296"/>
        <dbReference type="EC" id="2.5.1.3"/>
    </reaction>
</comment>
<feature type="binding site" evidence="9">
    <location>
        <position position="139"/>
    </location>
    <ligand>
        <name>4-amino-2-methyl-5-(diphosphooxymethyl)pyrimidine</name>
        <dbReference type="ChEBI" id="CHEBI:57841"/>
    </ligand>
</feature>
<dbReference type="HAMAP" id="MF_00097">
    <property type="entry name" value="TMP_synthase"/>
    <property type="match status" value="1"/>
</dbReference>